<proteinExistence type="predicted"/>
<dbReference type="AlphaFoldDB" id="A0A1F4SML1"/>
<evidence type="ECO:0000313" key="3">
    <source>
        <dbReference type="Proteomes" id="UP000178417"/>
    </source>
</evidence>
<dbReference type="EMBL" id="MEUB01000038">
    <property type="protein sequence ID" value="OGC21597.1"/>
    <property type="molecule type" value="Genomic_DNA"/>
</dbReference>
<protein>
    <recommendedName>
        <fullName evidence="1">Phosphodiester glycosidase domain-containing protein</fullName>
    </recommendedName>
</protein>
<sequence>MCFSFTLKATADAPVLSSKQLTYETSAILHNIRLSEPDRLKIALDFDGTAYYNVESLENEIDIYLFNVKNGENIQNSFDINDFTVKQIEITSYESGLLLRVPLKHGLAYKIFSLSLPDRLIIDFERTIIQVKNNEQICEGLDYYDITKAVDDKLVLAQVLEVDPKKIDVFPAIGEPEGAFIYSVLKFFNPWTKEKQSGFYPATTSRIALQNNAIAGINGTYFLKSGLPLGILMINKNVISCPIFDRTALILTSDHRAYIDNVALDAYFEINATKYPIMGINEKKAPKKDIVLYTPYYGVVTDTEPDDFNIIVVNDVVVSFECGNSLIPSNGYVLSAGMELSELLFLNAKKEDKVKVAVNVVPFLNVSATTESFLHLIGGGPRLIKNGEIYITKQEENFRADVARGRAARTIVGIKNDGALLFVTVDGKLKRKKREKERGEGHSIGMSLTEAAYFLKALGAVSALNLDGGGSSTMVVRGKIKNTPSGGAQRKISNAILFEPQSRR</sequence>
<dbReference type="InterPro" id="IPR018711">
    <property type="entry name" value="NAGPA"/>
</dbReference>
<comment type="caution">
    <text evidence="2">The sequence shown here is derived from an EMBL/GenBank/DDBJ whole genome shotgun (WGS) entry which is preliminary data.</text>
</comment>
<evidence type="ECO:0000313" key="2">
    <source>
        <dbReference type="EMBL" id="OGC21597.1"/>
    </source>
</evidence>
<name>A0A1F4SML1_UNCSA</name>
<dbReference type="STRING" id="1802579.A2310_02225"/>
<accession>A0A1F4SML1</accession>
<feature type="domain" description="Phosphodiester glycosidase" evidence="1">
    <location>
        <begin position="310"/>
        <end position="498"/>
    </location>
</feature>
<dbReference type="PANTHER" id="PTHR40446">
    <property type="entry name" value="N-ACETYLGLUCOSAMINE-1-PHOSPHODIESTER ALPHA-N-ACETYLGLUCOSAMINIDASE"/>
    <property type="match status" value="1"/>
</dbReference>
<dbReference type="Proteomes" id="UP000178417">
    <property type="component" value="Unassembled WGS sequence"/>
</dbReference>
<organism evidence="2 3">
    <name type="scientific">candidate division WOR-1 bacterium RIFOXYB2_FULL_37_13</name>
    <dbReference type="NCBI Taxonomy" id="1802579"/>
    <lineage>
        <taxon>Bacteria</taxon>
        <taxon>Bacillati</taxon>
        <taxon>Saganbacteria</taxon>
    </lineage>
</organism>
<gene>
    <name evidence="2" type="ORF">A2310_02225</name>
</gene>
<dbReference type="Pfam" id="PF09992">
    <property type="entry name" value="NAGPA"/>
    <property type="match status" value="1"/>
</dbReference>
<dbReference type="PANTHER" id="PTHR40446:SF2">
    <property type="entry name" value="N-ACETYLGLUCOSAMINE-1-PHOSPHODIESTER ALPHA-N-ACETYLGLUCOSAMINIDASE"/>
    <property type="match status" value="1"/>
</dbReference>
<evidence type="ECO:0000259" key="1">
    <source>
        <dbReference type="Pfam" id="PF09992"/>
    </source>
</evidence>
<reference evidence="2 3" key="1">
    <citation type="journal article" date="2016" name="Nat. Commun.">
        <title>Thousands of microbial genomes shed light on interconnected biogeochemical processes in an aquifer system.</title>
        <authorList>
            <person name="Anantharaman K."/>
            <person name="Brown C.T."/>
            <person name="Hug L.A."/>
            <person name="Sharon I."/>
            <person name="Castelle C.J."/>
            <person name="Probst A.J."/>
            <person name="Thomas B.C."/>
            <person name="Singh A."/>
            <person name="Wilkins M.J."/>
            <person name="Karaoz U."/>
            <person name="Brodie E.L."/>
            <person name="Williams K.H."/>
            <person name="Hubbard S.S."/>
            <person name="Banfield J.F."/>
        </authorList>
    </citation>
    <scope>NUCLEOTIDE SEQUENCE [LARGE SCALE GENOMIC DNA]</scope>
</reference>